<dbReference type="InterPro" id="IPR027417">
    <property type="entry name" value="P-loop_NTPase"/>
</dbReference>
<evidence type="ECO:0000256" key="5">
    <source>
        <dbReference type="ARBA" id="ARBA00022989"/>
    </source>
</evidence>
<proteinExistence type="inferred from homology"/>
<evidence type="ECO:0000256" key="2">
    <source>
        <dbReference type="ARBA" id="ARBA00008806"/>
    </source>
</evidence>
<keyword evidence="6 8" id="KW-0472">Membrane</keyword>
<evidence type="ECO:0000256" key="4">
    <source>
        <dbReference type="ARBA" id="ARBA00022692"/>
    </source>
</evidence>
<feature type="transmembrane region" description="Helical" evidence="8">
    <location>
        <begin position="12"/>
        <end position="34"/>
    </location>
</feature>
<gene>
    <name evidence="9" type="ORF">UDIV_3780</name>
</gene>
<evidence type="ECO:0000256" key="7">
    <source>
        <dbReference type="SAM" id="MobiDB-lite"/>
    </source>
</evidence>
<dbReference type="Proteomes" id="UP000028537">
    <property type="component" value="Unassembled WGS sequence"/>
</dbReference>
<accession>A0A084EZ49</accession>
<evidence type="ECO:0000256" key="1">
    <source>
        <dbReference type="ARBA" id="ARBA00004651"/>
    </source>
</evidence>
<evidence type="ECO:0000313" key="9">
    <source>
        <dbReference type="EMBL" id="KEZ23241.1"/>
    </source>
</evidence>
<dbReference type="InterPro" id="IPR003688">
    <property type="entry name" value="TraG/VirD4"/>
</dbReference>
<organism evidence="9 10">
    <name type="scientific">Ureaplasma diversum NCTC 246</name>
    <dbReference type="NCBI Taxonomy" id="1188241"/>
    <lineage>
        <taxon>Bacteria</taxon>
        <taxon>Bacillati</taxon>
        <taxon>Mycoplasmatota</taxon>
        <taxon>Mycoplasmoidales</taxon>
        <taxon>Mycoplasmoidaceae</taxon>
        <taxon>Ureaplasma</taxon>
    </lineage>
</organism>
<reference evidence="9 10" key="1">
    <citation type="submission" date="2014-02" db="EMBL/GenBank/DDBJ databases">
        <title>Genome sequence of Ureaplasma diversum strain 246.</title>
        <authorList>
            <person name="Sirand-Pugnet P."/>
            <person name="Breton M."/>
            <person name="Dordet-Frisoni E."/>
            <person name="Baranowski E."/>
            <person name="Barre A."/>
            <person name="Couture C."/>
            <person name="Dupuy V."/>
            <person name="Gaurivaud P."/>
            <person name="Jacob D."/>
            <person name="Lemaitre C."/>
            <person name="Manso-Silvan L."/>
            <person name="Nikolski M."/>
            <person name="Nouvel L.-X."/>
            <person name="Poumarat F."/>
            <person name="Tardy F."/>
            <person name="Thebault P."/>
            <person name="Theil S."/>
            <person name="Citti C."/>
            <person name="Thiaucourt F."/>
            <person name="Blanchard A."/>
        </authorList>
    </citation>
    <scope>NUCLEOTIDE SEQUENCE [LARGE SCALE GENOMIC DNA]</scope>
    <source>
        <strain evidence="9 10">NCTC 246</strain>
    </source>
</reference>
<comment type="subcellular location">
    <subcellularLocation>
        <location evidence="1">Cell membrane</location>
        <topology evidence="1">Multi-pass membrane protein</topology>
    </subcellularLocation>
</comment>
<dbReference type="RefSeq" id="WP_051749455.1">
    <property type="nucleotide sequence ID" value="NZ_JFDP01000048.1"/>
</dbReference>
<evidence type="ECO:0000256" key="6">
    <source>
        <dbReference type="ARBA" id="ARBA00023136"/>
    </source>
</evidence>
<feature type="region of interest" description="Disordered" evidence="7">
    <location>
        <begin position="755"/>
        <end position="779"/>
    </location>
</feature>
<dbReference type="OrthoDB" id="9766496at2"/>
<protein>
    <submittedName>
        <fullName evidence="9">Uncharacterized protein</fullName>
    </submittedName>
</protein>
<dbReference type="Gene3D" id="3.40.50.300">
    <property type="entry name" value="P-loop containing nucleotide triphosphate hydrolases"/>
    <property type="match status" value="1"/>
</dbReference>
<dbReference type="GO" id="GO:0005886">
    <property type="term" value="C:plasma membrane"/>
    <property type="evidence" value="ECO:0007669"/>
    <property type="project" value="UniProtKB-SubCell"/>
</dbReference>
<dbReference type="InterPro" id="IPR051539">
    <property type="entry name" value="T4SS-coupling_protein"/>
</dbReference>
<keyword evidence="3" id="KW-1003">Cell membrane</keyword>
<evidence type="ECO:0000256" key="8">
    <source>
        <dbReference type="SAM" id="Phobius"/>
    </source>
</evidence>
<dbReference type="eggNOG" id="COG3505">
    <property type="taxonomic scope" value="Bacteria"/>
</dbReference>
<evidence type="ECO:0000256" key="3">
    <source>
        <dbReference type="ARBA" id="ARBA00022475"/>
    </source>
</evidence>
<dbReference type="CDD" id="cd01127">
    <property type="entry name" value="TrwB_TraG_TraD_VirD4"/>
    <property type="match status" value="2"/>
</dbReference>
<dbReference type="EMBL" id="JFDP01000048">
    <property type="protein sequence ID" value="KEZ23241.1"/>
    <property type="molecule type" value="Genomic_DNA"/>
</dbReference>
<evidence type="ECO:0000313" key="10">
    <source>
        <dbReference type="Proteomes" id="UP000028537"/>
    </source>
</evidence>
<comment type="similarity">
    <text evidence="2">Belongs to the VirD4/TraG family.</text>
</comment>
<name>A0A084EZ49_9BACT</name>
<keyword evidence="10" id="KW-1185">Reference proteome</keyword>
<comment type="caution">
    <text evidence="9">The sequence shown here is derived from an EMBL/GenBank/DDBJ whole genome shotgun (WGS) entry which is preliminary data.</text>
</comment>
<sequence length="801" mass="92301">MKKKWWLIAIKTFICLIIAPIFFIFLLAPLAWGIETKFKVFLDWNKNGSNSYLTLIKHMFDYPTNATYIVIGVSILLGIILLIALLKLSKSVKAKTSSKKDESVWTYNEFTTEGMSRASFVKKFKANNKPAFALAYLKDKKKYLLNPKNDVHAVVLGTSGSGKTEKVIIPNLYYNAALDYEDKPIFVITDPKKDILRRTGKHLEDNGYELIVFYLDNYKQSVKWNPLAKTYQLLQSNKDNLNTFVFAKFNEQVNELVDAFSWAESKQGETIWLSQGKSIVRLVIKFLLLYSLENEQLTLDYLNIGLVQSFLNVEAFKKSKWLKVIDENKNKNEAWAKLATIADAFKGTADETLSGFITNASNAISVFNEDENLAKITSGHQVDFKQLLTSNKPFAIFLCYPDEKDTAKSLISILVRDLYQQAIEYANTTKSQKLPRPLQYILEEFASLPRINNFSHWLAISRSRRIFFLTVLQDFEQLSKYDVGNKEDEVIKSQFALLYFLDTNNENTLKSISNSLGKKQIEKTSKSISNKSVSYSIHTNDEDVMSVAELRHKDPDMMIIMSAKTKPIALAPSGAWQYIKNDDYDINMIRNDDNDDITTNRFDTKTLKLVSYLQPNQQEEEEQEEKKLRKEKEFDIGNAPDGFSDTRLLRLSKKDEIVNSKIKRVAIKFNEQPLVNELLVWYMEKSPISDDASYFTEKVSINNKLDNQDNSYLYTELDLINDDSIVYCFSKVDDTNNILLYESINAVPNFPKQKRYRTISPRKNENDTNPDDTNKSTGFSEEKLDLMINNFYAKYKNQNNT</sequence>
<keyword evidence="4 8" id="KW-0812">Transmembrane</keyword>
<dbReference type="PANTHER" id="PTHR37937">
    <property type="entry name" value="CONJUGATIVE TRANSFER: DNA TRANSPORT"/>
    <property type="match status" value="1"/>
</dbReference>
<dbReference type="Pfam" id="PF02534">
    <property type="entry name" value="T4SS-DNA_transf"/>
    <property type="match status" value="1"/>
</dbReference>
<keyword evidence="5 8" id="KW-1133">Transmembrane helix</keyword>
<dbReference type="AlphaFoldDB" id="A0A084EZ49"/>
<dbReference type="PANTHER" id="PTHR37937:SF1">
    <property type="entry name" value="CONJUGATIVE TRANSFER: DNA TRANSPORT"/>
    <property type="match status" value="1"/>
</dbReference>
<feature type="transmembrane region" description="Helical" evidence="8">
    <location>
        <begin position="66"/>
        <end position="86"/>
    </location>
</feature>
<dbReference type="SUPFAM" id="SSF52540">
    <property type="entry name" value="P-loop containing nucleoside triphosphate hydrolases"/>
    <property type="match status" value="1"/>
</dbReference>